<comment type="similarity">
    <text evidence="5">Belongs to the TatC family.</text>
</comment>
<proteinExistence type="inferred from homology"/>
<keyword evidence="5" id="KW-0811">Translocation</keyword>
<evidence type="ECO:0000256" key="4">
    <source>
        <dbReference type="ARBA" id="ARBA00023136"/>
    </source>
</evidence>
<organism evidence="7 8">
    <name type="scientific">Glaciecola punicea ACAM 611</name>
    <dbReference type="NCBI Taxonomy" id="1121923"/>
    <lineage>
        <taxon>Bacteria</taxon>
        <taxon>Pseudomonadati</taxon>
        <taxon>Pseudomonadota</taxon>
        <taxon>Gammaproteobacteria</taxon>
        <taxon>Alteromonadales</taxon>
        <taxon>Alteromonadaceae</taxon>
        <taxon>Glaciecola</taxon>
    </lineage>
</organism>
<evidence type="ECO:0000256" key="5">
    <source>
        <dbReference type="HAMAP-Rule" id="MF_00902"/>
    </source>
</evidence>
<dbReference type="STRING" id="56804.BAE46_02735"/>
<keyword evidence="5" id="KW-0813">Transport</keyword>
<evidence type="ECO:0000256" key="2">
    <source>
        <dbReference type="ARBA" id="ARBA00022692"/>
    </source>
</evidence>
<gene>
    <name evidence="5 7" type="primary">tatC</name>
    <name evidence="7" type="ORF">GPUN_2780</name>
</gene>
<dbReference type="eggNOG" id="COG0805">
    <property type="taxonomic scope" value="Bacteria"/>
</dbReference>
<keyword evidence="3 5" id="KW-1133">Transmembrane helix</keyword>
<evidence type="ECO:0000313" key="8">
    <source>
        <dbReference type="Proteomes" id="UP000053586"/>
    </source>
</evidence>
<comment type="subunit">
    <text evidence="5">The Tat system comprises two distinct complexes: a TatABC complex, containing multiple copies of TatA, TatB and TatC subunits, and a separate TatA complex, containing only TatA subunits. Substrates initially bind to the TatABC complex, which probably triggers association of the separate TatA complex to form the active translocon.</text>
</comment>
<feature type="transmembrane region" description="Helical" evidence="5">
    <location>
        <begin position="72"/>
        <end position="93"/>
    </location>
</feature>
<dbReference type="AlphaFoldDB" id="H5TEW7"/>
<comment type="caution">
    <text evidence="7">The sequence shown here is derived from an EMBL/GenBank/DDBJ whole genome shotgun (WGS) entry which is preliminary data.</text>
</comment>
<feature type="compositionally biased region" description="Basic and acidic residues" evidence="6">
    <location>
        <begin position="237"/>
        <end position="257"/>
    </location>
</feature>
<dbReference type="PANTHER" id="PTHR30371:SF0">
    <property type="entry name" value="SEC-INDEPENDENT PROTEIN TRANSLOCASE PROTEIN TATC, CHLOROPLASTIC-RELATED"/>
    <property type="match status" value="1"/>
</dbReference>
<comment type="function">
    <text evidence="5">Part of the twin-arginine translocation (Tat) system that transports large folded proteins containing a characteristic twin-arginine motif in their signal peptide across membranes. Together with TatB, TatC is part of a receptor directly interacting with Tat signal peptides.</text>
</comment>
<dbReference type="EMBL" id="BAET01000033">
    <property type="protein sequence ID" value="GAB56894.1"/>
    <property type="molecule type" value="Genomic_DNA"/>
</dbReference>
<dbReference type="GO" id="GO:0065002">
    <property type="term" value="P:intracellular protein transmembrane transport"/>
    <property type="evidence" value="ECO:0007669"/>
    <property type="project" value="TreeGrafter"/>
</dbReference>
<dbReference type="InterPro" id="IPR002033">
    <property type="entry name" value="TatC"/>
</dbReference>
<dbReference type="NCBIfam" id="TIGR00945">
    <property type="entry name" value="tatC"/>
    <property type="match status" value="1"/>
</dbReference>
<reference evidence="7 8" key="2">
    <citation type="journal article" date="2017" name="Antonie Van Leeuwenhoek">
        <title>Rhizobium rhizosphaerae sp. nov., a novel species isolated from rice rhizosphere.</title>
        <authorList>
            <person name="Zhao J.J."/>
            <person name="Zhang J."/>
            <person name="Zhang R.J."/>
            <person name="Zhang C.W."/>
            <person name="Yin H.Q."/>
            <person name="Zhang X.X."/>
        </authorList>
    </citation>
    <scope>NUCLEOTIDE SEQUENCE [LARGE SCALE GENOMIC DNA]</scope>
    <source>
        <strain evidence="7 8">ACAM 611</strain>
    </source>
</reference>
<dbReference type="GO" id="GO:0033281">
    <property type="term" value="C:TAT protein transport complex"/>
    <property type="evidence" value="ECO:0007669"/>
    <property type="project" value="UniProtKB-UniRule"/>
</dbReference>
<dbReference type="OrthoDB" id="9777044at2"/>
<keyword evidence="4 5" id="KW-0472">Membrane</keyword>
<dbReference type="PANTHER" id="PTHR30371">
    <property type="entry name" value="SEC-INDEPENDENT PROTEIN TRANSLOCASE PROTEIN TATC"/>
    <property type="match status" value="1"/>
</dbReference>
<dbReference type="Proteomes" id="UP000053586">
    <property type="component" value="Unassembled WGS sequence"/>
</dbReference>
<dbReference type="RefSeq" id="WP_006007517.1">
    <property type="nucleotide sequence ID" value="NZ_BAET01000033.1"/>
</dbReference>
<dbReference type="PROSITE" id="PS01218">
    <property type="entry name" value="TATC"/>
    <property type="match status" value="1"/>
</dbReference>
<feature type="transmembrane region" description="Helical" evidence="5">
    <location>
        <begin position="155"/>
        <end position="181"/>
    </location>
</feature>
<reference evidence="7 8" key="1">
    <citation type="journal article" date="2012" name="J. Bacteriol.">
        <title>Genome sequence of proteorhodopsin-containing sea ice bacterium Glaciecola punicea ACAM 611T.</title>
        <authorList>
            <person name="Qin Q.-L."/>
            <person name="Xie B.-B."/>
            <person name="Shu Y.-L."/>
            <person name="Rong J.-C."/>
            <person name="Zhao D.-L."/>
            <person name="Zhang X.-Y."/>
            <person name="Chen X.-L."/>
            <person name="Zhou B.-C."/>
            <person name="Zhanga Y.-Z."/>
        </authorList>
    </citation>
    <scope>NUCLEOTIDE SEQUENCE [LARGE SCALE GENOMIC DNA]</scope>
    <source>
        <strain evidence="7 8">ACAM 611</strain>
    </source>
</reference>
<protein>
    <recommendedName>
        <fullName evidence="5">Sec-independent protein translocase protein TatC</fullName>
    </recommendedName>
</protein>
<feature type="region of interest" description="Disordered" evidence="6">
    <location>
        <begin position="236"/>
        <end position="276"/>
    </location>
</feature>
<keyword evidence="5" id="KW-1003">Cell membrane</keyword>
<feature type="transmembrane region" description="Helical" evidence="5">
    <location>
        <begin position="21"/>
        <end position="37"/>
    </location>
</feature>
<sequence length="276" mass="30423">MSESSGLIGHLIELRSRVLKALMAVFVVFLCLVYFAQDLYRYVAMPLVASLPEGASMIATDVASPFLAPFKLTLVLSFFVAIPFVLYQIWAFIAPGLYKREKKLVAPLLASSTILFYLGMAFAYFVVFPLAFMFFNSVAPEGVLVSTDISSYLNFVLKLFFAFGLAFEIPIAVILMCWTGVTTAEQLAKKRPYVIVGAFFVGMLLTPPDIISQTLLAVPMWILFEIGVVIGGLYSGKRGDPDEKSDAPDTDENRNTDEGSSDDVPNDTQKKNDQNS</sequence>
<dbReference type="Pfam" id="PF00902">
    <property type="entry name" value="TatC"/>
    <property type="match status" value="1"/>
</dbReference>
<accession>H5TEW7</accession>
<keyword evidence="5" id="KW-0653">Protein transport</keyword>
<feature type="transmembrane region" description="Helical" evidence="5">
    <location>
        <begin position="216"/>
        <end position="234"/>
    </location>
</feature>
<feature type="transmembrane region" description="Helical" evidence="5">
    <location>
        <begin position="193"/>
        <end position="210"/>
    </location>
</feature>
<dbReference type="HAMAP" id="MF_00902">
    <property type="entry name" value="TatC"/>
    <property type="match status" value="1"/>
</dbReference>
<comment type="subcellular location">
    <subcellularLocation>
        <location evidence="5">Cell membrane</location>
        <topology evidence="5">Multi-pass membrane protein</topology>
    </subcellularLocation>
    <subcellularLocation>
        <location evidence="1">Membrane</location>
        <topology evidence="1">Multi-pass membrane protein</topology>
    </subcellularLocation>
</comment>
<name>H5TEW7_9ALTE</name>
<feature type="transmembrane region" description="Helical" evidence="5">
    <location>
        <begin position="114"/>
        <end position="135"/>
    </location>
</feature>
<evidence type="ECO:0000256" key="6">
    <source>
        <dbReference type="SAM" id="MobiDB-lite"/>
    </source>
</evidence>
<evidence type="ECO:0000256" key="1">
    <source>
        <dbReference type="ARBA" id="ARBA00004141"/>
    </source>
</evidence>
<dbReference type="GO" id="GO:0009977">
    <property type="term" value="F:proton motive force dependent protein transmembrane transporter activity"/>
    <property type="evidence" value="ECO:0007669"/>
    <property type="project" value="TreeGrafter"/>
</dbReference>
<dbReference type="GO" id="GO:0043953">
    <property type="term" value="P:protein transport by the Tat complex"/>
    <property type="evidence" value="ECO:0007669"/>
    <property type="project" value="UniProtKB-UniRule"/>
</dbReference>
<evidence type="ECO:0000256" key="3">
    <source>
        <dbReference type="ARBA" id="ARBA00022989"/>
    </source>
</evidence>
<keyword evidence="2 5" id="KW-0812">Transmembrane</keyword>
<dbReference type="InterPro" id="IPR019820">
    <property type="entry name" value="Sec-indep_translocase_CS"/>
</dbReference>
<keyword evidence="8" id="KW-1185">Reference proteome</keyword>
<dbReference type="PRINTS" id="PR01840">
    <property type="entry name" value="TATCFAMILY"/>
</dbReference>
<evidence type="ECO:0000313" key="7">
    <source>
        <dbReference type="EMBL" id="GAB56894.1"/>
    </source>
</evidence>